<dbReference type="InterPro" id="IPR029055">
    <property type="entry name" value="Ntn_hydrolases_N"/>
</dbReference>
<sequence>MHGPSDIYPHPEPQFIHFPSRRSVVHSTKGIVSCTQPLAAAAGLEVLRKGGNAADAAVAVAAGLNVTEPGSTGIGGDLFCLFYDAKTRKVHAMNGSGRSGKNCTLEQYRKDLKIPDGESGQIPMESVHAVSVPGAAAGWVDVVEKFGSGKVTMEDILAPAIELADKGFPVSELSATFVGIWMLVASYLRC</sequence>
<dbReference type="OrthoDB" id="2015213at2759"/>
<dbReference type="InterPro" id="IPR052896">
    <property type="entry name" value="GGT-like_enzyme"/>
</dbReference>
<dbReference type="AlphaFoldDB" id="A0A1Y1YEW2"/>
<evidence type="ECO:0000313" key="2">
    <source>
        <dbReference type="Proteomes" id="UP000193144"/>
    </source>
</evidence>
<accession>A0A1Y1YEW2</accession>
<name>A0A1Y1YEW2_9PLEO</name>
<dbReference type="GO" id="GO:0016787">
    <property type="term" value="F:hydrolase activity"/>
    <property type="evidence" value="ECO:0007669"/>
    <property type="project" value="UniProtKB-KW"/>
</dbReference>
<dbReference type="PRINTS" id="PR01210">
    <property type="entry name" value="GGTRANSPTASE"/>
</dbReference>
<dbReference type="PANTHER" id="PTHR43881">
    <property type="entry name" value="GAMMA-GLUTAMYLTRANSPEPTIDASE (AFU_ORTHOLOGUE AFUA_4G13580)"/>
    <property type="match status" value="1"/>
</dbReference>
<organism evidence="1 2">
    <name type="scientific">Clohesyomyces aquaticus</name>
    <dbReference type="NCBI Taxonomy" id="1231657"/>
    <lineage>
        <taxon>Eukaryota</taxon>
        <taxon>Fungi</taxon>
        <taxon>Dikarya</taxon>
        <taxon>Ascomycota</taxon>
        <taxon>Pezizomycotina</taxon>
        <taxon>Dothideomycetes</taxon>
        <taxon>Pleosporomycetidae</taxon>
        <taxon>Pleosporales</taxon>
        <taxon>Lindgomycetaceae</taxon>
        <taxon>Clohesyomyces</taxon>
    </lineage>
</organism>
<dbReference type="SUPFAM" id="SSF56235">
    <property type="entry name" value="N-terminal nucleophile aminohydrolases (Ntn hydrolases)"/>
    <property type="match status" value="1"/>
</dbReference>
<dbReference type="Proteomes" id="UP000193144">
    <property type="component" value="Unassembled WGS sequence"/>
</dbReference>
<dbReference type="Pfam" id="PF01019">
    <property type="entry name" value="G_glu_transpept"/>
    <property type="match status" value="1"/>
</dbReference>
<keyword evidence="2" id="KW-1185">Reference proteome</keyword>
<comment type="caution">
    <text evidence="1">The sequence shown here is derived from an EMBL/GenBank/DDBJ whole genome shotgun (WGS) entry which is preliminary data.</text>
</comment>
<keyword evidence="1" id="KW-0378">Hydrolase</keyword>
<proteinExistence type="predicted"/>
<protein>
    <submittedName>
        <fullName evidence="1">Nucleophile aminohydrolase</fullName>
    </submittedName>
</protein>
<dbReference type="PANTHER" id="PTHR43881:SF1">
    <property type="entry name" value="GAMMA-GLUTAMYLTRANSPEPTIDASE (AFU_ORTHOLOGUE AFUA_4G13580)"/>
    <property type="match status" value="1"/>
</dbReference>
<dbReference type="EMBL" id="MCFA01000255">
    <property type="protein sequence ID" value="ORX96495.1"/>
    <property type="molecule type" value="Genomic_DNA"/>
</dbReference>
<gene>
    <name evidence="1" type="ORF">BCR34DRAFT_607611</name>
</gene>
<evidence type="ECO:0000313" key="1">
    <source>
        <dbReference type="EMBL" id="ORX96495.1"/>
    </source>
</evidence>
<reference evidence="1 2" key="1">
    <citation type="submission" date="2016-07" db="EMBL/GenBank/DDBJ databases">
        <title>Pervasive Adenine N6-methylation of Active Genes in Fungi.</title>
        <authorList>
            <consortium name="DOE Joint Genome Institute"/>
            <person name="Mondo S.J."/>
            <person name="Dannebaum R.O."/>
            <person name="Kuo R.C."/>
            <person name="Labutti K."/>
            <person name="Haridas S."/>
            <person name="Kuo A."/>
            <person name="Salamov A."/>
            <person name="Ahrendt S.R."/>
            <person name="Lipzen A."/>
            <person name="Sullivan W."/>
            <person name="Andreopoulos W.B."/>
            <person name="Clum A."/>
            <person name="Lindquist E."/>
            <person name="Daum C."/>
            <person name="Ramamoorthy G.K."/>
            <person name="Gryganskyi A."/>
            <person name="Culley D."/>
            <person name="Magnuson J.K."/>
            <person name="James T.Y."/>
            <person name="O'Malley M.A."/>
            <person name="Stajich J.E."/>
            <person name="Spatafora J.W."/>
            <person name="Visel A."/>
            <person name="Grigoriev I.V."/>
        </authorList>
    </citation>
    <scope>NUCLEOTIDE SEQUENCE [LARGE SCALE GENOMIC DNA]</scope>
    <source>
        <strain evidence="1 2">CBS 115471</strain>
    </source>
</reference>
<dbReference type="STRING" id="1231657.A0A1Y1YEW2"/>